<name>A0A2C9U9L8_MANES</name>
<accession>A0A2C9U9L8</accession>
<gene>
    <name evidence="1" type="ORF">MANES_16G043100</name>
</gene>
<protein>
    <submittedName>
        <fullName evidence="1">Uncharacterized protein</fullName>
    </submittedName>
</protein>
<organism evidence="1">
    <name type="scientific">Manihot esculenta</name>
    <name type="common">Cassava</name>
    <name type="synonym">Jatropha manihot</name>
    <dbReference type="NCBI Taxonomy" id="3983"/>
    <lineage>
        <taxon>Eukaryota</taxon>
        <taxon>Viridiplantae</taxon>
        <taxon>Streptophyta</taxon>
        <taxon>Embryophyta</taxon>
        <taxon>Tracheophyta</taxon>
        <taxon>Spermatophyta</taxon>
        <taxon>Magnoliopsida</taxon>
        <taxon>eudicotyledons</taxon>
        <taxon>Gunneridae</taxon>
        <taxon>Pentapetalae</taxon>
        <taxon>rosids</taxon>
        <taxon>fabids</taxon>
        <taxon>Malpighiales</taxon>
        <taxon>Euphorbiaceae</taxon>
        <taxon>Crotonoideae</taxon>
        <taxon>Manihoteae</taxon>
        <taxon>Manihot</taxon>
    </lineage>
</organism>
<evidence type="ECO:0000313" key="1">
    <source>
        <dbReference type="EMBL" id="OAY26380.1"/>
    </source>
</evidence>
<dbReference type="EMBL" id="CM004402">
    <property type="protein sequence ID" value="OAY26380.1"/>
    <property type="molecule type" value="Genomic_DNA"/>
</dbReference>
<reference evidence="1" key="1">
    <citation type="submission" date="2016-02" db="EMBL/GenBank/DDBJ databases">
        <title>WGS assembly of Manihot esculenta.</title>
        <authorList>
            <person name="Bredeson J.V."/>
            <person name="Prochnik S.E."/>
            <person name="Lyons J.B."/>
            <person name="Schmutz J."/>
            <person name="Grimwood J."/>
            <person name="Vrebalov J."/>
            <person name="Bart R.S."/>
            <person name="Amuge T."/>
            <person name="Ferguson M.E."/>
            <person name="Green R."/>
            <person name="Putnam N."/>
            <person name="Stites J."/>
            <person name="Rounsley S."/>
            <person name="Rokhsar D.S."/>
        </authorList>
    </citation>
    <scope>NUCLEOTIDE SEQUENCE [LARGE SCALE GENOMIC DNA]</scope>
    <source>
        <tissue evidence="1">Leaf</tissue>
    </source>
</reference>
<dbReference type="AlphaFoldDB" id="A0A2C9U9L8"/>
<proteinExistence type="predicted"/>
<sequence length="38" mass="4472">MMHFNIGFSLPCGFHTYSYVLQFLVKVYTNKMLFPSLP</sequence>